<reference evidence="2" key="1">
    <citation type="journal article" date="2019" name="Int. J. Syst. Evol. Microbiol.">
        <title>The Global Catalogue of Microorganisms (GCM) 10K type strain sequencing project: providing services to taxonomists for standard genome sequencing and annotation.</title>
        <authorList>
            <consortium name="The Broad Institute Genomics Platform"/>
            <consortium name="The Broad Institute Genome Sequencing Center for Infectious Disease"/>
            <person name="Wu L."/>
            <person name="Ma J."/>
        </authorList>
    </citation>
    <scope>NUCLEOTIDE SEQUENCE [LARGE SCALE GENOMIC DNA]</scope>
    <source>
        <strain evidence="2">JCM 18055</strain>
    </source>
</reference>
<dbReference type="InterPro" id="IPR023840">
    <property type="entry name" value="T7SS_Rv3446c"/>
</dbReference>
<comment type="caution">
    <text evidence="1">The sequence shown here is derived from an EMBL/GenBank/DDBJ whole genome shotgun (WGS) entry which is preliminary data.</text>
</comment>
<dbReference type="EMBL" id="BAABIC010000038">
    <property type="protein sequence ID" value="GAA4713525.1"/>
    <property type="molecule type" value="Genomic_DNA"/>
</dbReference>
<proteinExistence type="predicted"/>
<evidence type="ECO:0000313" key="2">
    <source>
        <dbReference type="Proteomes" id="UP001500325"/>
    </source>
</evidence>
<keyword evidence="2" id="KW-1185">Reference proteome</keyword>
<dbReference type="NCBIfam" id="TIGR03931">
    <property type="entry name" value="T7SS_Rv3446c"/>
    <property type="match status" value="1"/>
</dbReference>
<evidence type="ECO:0008006" key="3">
    <source>
        <dbReference type="Google" id="ProtNLM"/>
    </source>
</evidence>
<dbReference type="RefSeq" id="WP_345384710.1">
    <property type="nucleotide sequence ID" value="NZ_BAABIC010000038.1"/>
</dbReference>
<name>A0ABP8XU23_9PSEU</name>
<sequence>MTAPAGSGGAVACPVDPGSSGTRVIGREDGRSVLLGVLPVGVPPGAAVAAFVPGAQAVRPAPLPGVVVDAGATRTRVLRDGRLVRQIPVGGLHLDAAVRALLPAPPRRPTDVTVLRETLSLLPAATIGTDAGRVRITAGQVREVLAPLLAEIAAVVAAAAGPPGPVLLVGGVARTPLLAELLDGAGVGQVAVAPCPEVAAVLAAPPPGQWNGAPVERNAAAVEGNAAAVERADLPPPPPGPRPRLGVALTAVLAVVAAAGLIGLGRLLPDPLPADRLVQYGYEVAVPEGWAHVGGAPEHRRTLLAPAAEPEATGLVAVERTPLGYDAGTEAARARAELRERYDRAVAAGQRLEGFREEGGELRYREPDGAAAVEWHVRLEGTDQLSVGCRYPPGGSAAVDRACAVVVRSLRIRG</sequence>
<protein>
    <recommendedName>
        <fullName evidence="3">Type VII secretion-associated protein, Rv3446c family, C-terminal domain-containing protein</fullName>
    </recommendedName>
</protein>
<evidence type="ECO:0000313" key="1">
    <source>
        <dbReference type="EMBL" id="GAA4713525.1"/>
    </source>
</evidence>
<dbReference type="InterPro" id="IPR043129">
    <property type="entry name" value="ATPase_NBD"/>
</dbReference>
<organism evidence="1 2">
    <name type="scientific">Pseudonocardia yuanmonensis</name>
    <dbReference type="NCBI Taxonomy" id="1095914"/>
    <lineage>
        <taxon>Bacteria</taxon>
        <taxon>Bacillati</taxon>
        <taxon>Actinomycetota</taxon>
        <taxon>Actinomycetes</taxon>
        <taxon>Pseudonocardiales</taxon>
        <taxon>Pseudonocardiaceae</taxon>
        <taxon>Pseudonocardia</taxon>
    </lineage>
</organism>
<dbReference type="Proteomes" id="UP001500325">
    <property type="component" value="Unassembled WGS sequence"/>
</dbReference>
<accession>A0ABP8XU23</accession>
<gene>
    <name evidence="1" type="ORF">GCM10023215_65630</name>
</gene>
<dbReference type="SUPFAM" id="SSF53067">
    <property type="entry name" value="Actin-like ATPase domain"/>
    <property type="match status" value="1"/>
</dbReference>